<dbReference type="AlphaFoldDB" id="A0A1I2H822"/>
<evidence type="ECO:0000313" key="1">
    <source>
        <dbReference type="EMBL" id="SFF24906.1"/>
    </source>
</evidence>
<protein>
    <submittedName>
        <fullName evidence="1">Uncharacterized protein</fullName>
    </submittedName>
</protein>
<accession>A0A1I2H822</accession>
<reference evidence="2" key="1">
    <citation type="submission" date="2016-10" db="EMBL/GenBank/DDBJ databases">
        <authorList>
            <person name="Varghese N."/>
            <person name="Submissions S."/>
        </authorList>
    </citation>
    <scope>NUCLEOTIDE SEQUENCE [LARGE SCALE GENOMIC DNA]</scope>
    <source>
        <strain evidence="2">ATCC 25963</strain>
    </source>
</reference>
<sequence>MADDCPTTPYPTASATLYYNAEGLTYTGTGTSGTYVCEAEFTANGTPVQIFLHPRTTDVLPLDESLVTVRRSPGTPTNEWAPAVGFDVTLTFPVPSSPSSQPYSWEFIGTTQPTPLKLKVKVKPPPP</sequence>
<keyword evidence="2" id="KW-1185">Reference proteome</keyword>
<name>A0A1I2H822_9BACT</name>
<evidence type="ECO:0000313" key="2">
    <source>
        <dbReference type="Proteomes" id="UP000199400"/>
    </source>
</evidence>
<gene>
    <name evidence="1" type="ORF">SAMN02745121_07724</name>
</gene>
<dbReference type="Proteomes" id="UP000199400">
    <property type="component" value="Unassembled WGS sequence"/>
</dbReference>
<dbReference type="EMBL" id="FOMX01000038">
    <property type="protein sequence ID" value="SFF24906.1"/>
    <property type="molecule type" value="Genomic_DNA"/>
</dbReference>
<organism evidence="1 2">
    <name type="scientific">Nannocystis exedens</name>
    <dbReference type="NCBI Taxonomy" id="54"/>
    <lineage>
        <taxon>Bacteria</taxon>
        <taxon>Pseudomonadati</taxon>
        <taxon>Myxococcota</taxon>
        <taxon>Polyangia</taxon>
        <taxon>Nannocystales</taxon>
        <taxon>Nannocystaceae</taxon>
        <taxon>Nannocystis</taxon>
    </lineage>
</organism>
<proteinExistence type="predicted"/>
<dbReference type="RefSeq" id="WP_170136250.1">
    <property type="nucleotide sequence ID" value="NZ_FOMX01000038.1"/>
</dbReference>
<dbReference type="STRING" id="54.SAMN02745121_07724"/>